<evidence type="ECO:0000313" key="1">
    <source>
        <dbReference type="EMBL" id="GJM62358.1"/>
    </source>
</evidence>
<organism evidence="1 2">
    <name type="scientific">Persicobacter diffluens</name>
    <dbReference type="NCBI Taxonomy" id="981"/>
    <lineage>
        <taxon>Bacteria</taxon>
        <taxon>Pseudomonadati</taxon>
        <taxon>Bacteroidota</taxon>
        <taxon>Cytophagia</taxon>
        <taxon>Cytophagales</taxon>
        <taxon>Persicobacteraceae</taxon>
        <taxon>Persicobacter</taxon>
    </lineage>
</organism>
<accession>A0AAN4W0H3</accession>
<dbReference type="RefSeq" id="WP_338237646.1">
    <property type="nucleotide sequence ID" value="NZ_BQKE01000001.1"/>
</dbReference>
<dbReference type="AlphaFoldDB" id="A0AAN4W0H3"/>
<sequence length="132" mass="14234">MNDVKSKFKARKLELKKQNNEQLTALTNDLIGIKNDTVNMGKKVTKTSLGILGGYIGLKVISWISGSKKKNTSHIAPMAAAAPAAPTVEASKGDKDLGNTIKKSLAENLVYFLVSLAKQKMQNELSGKMGEE</sequence>
<protein>
    <submittedName>
        <fullName evidence="1">Uncharacterized protein</fullName>
    </submittedName>
</protein>
<dbReference type="EMBL" id="BQKE01000001">
    <property type="protein sequence ID" value="GJM62358.1"/>
    <property type="molecule type" value="Genomic_DNA"/>
</dbReference>
<keyword evidence="2" id="KW-1185">Reference proteome</keyword>
<gene>
    <name evidence="1" type="ORF">PEDI_29100</name>
</gene>
<name>A0AAN4W0H3_9BACT</name>
<comment type="caution">
    <text evidence="1">The sequence shown here is derived from an EMBL/GenBank/DDBJ whole genome shotgun (WGS) entry which is preliminary data.</text>
</comment>
<reference evidence="1 2" key="1">
    <citation type="submission" date="2021-12" db="EMBL/GenBank/DDBJ databases">
        <title>Genome sequencing of bacteria with rrn-lacking chromosome and rrn-plasmid.</title>
        <authorList>
            <person name="Anda M."/>
            <person name="Iwasaki W."/>
        </authorList>
    </citation>
    <scope>NUCLEOTIDE SEQUENCE [LARGE SCALE GENOMIC DNA]</scope>
    <source>
        <strain evidence="1 2">NBRC 15940</strain>
    </source>
</reference>
<proteinExistence type="predicted"/>
<evidence type="ECO:0000313" key="2">
    <source>
        <dbReference type="Proteomes" id="UP001310022"/>
    </source>
</evidence>
<dbReference type="Proteomes" id="UP001310022">
    <property type="component" value="Unassembled WGS sequence"/>
</dbReference>